<evidence type="ECO:0000256" key="2">
    <source>
        <dbReference type="SAM" id="MobiDB-lite"/>
    </source>
</evidence>
<dbReference type="Pfam" id="PF04428">
    <property type="entry name" value="Choline_kin_N"/>
    <property type="match status" value="1"/>
</dbReference>
<evidence type="ECO:0000313" key="4">
    <source>
        <dbReference type="EMBL" id="KAH3676268.1"/>
    </source>
</evidence>
<dbReference type="EMBL" id="JAEUBF010000666">
    <property type="protein sequence ID" value="KAH3676268.1"/>
    <property type="molecule type" value="Genomic_DNA"/>
</dbReference>
<evidence type="ECO:0000256" key="1">
    <source>
        <dbReference type="ARBA" id="ARBA00038211"/>
    </source>
</evidence>
<evidence type="ECO:0000259" key="3">
    <source>
        <dbReference type="Pfam" id="PF04428"/>
    </source>
</evidence>
<dbReference type="Proteomes" id="UP000769528">
    <property type="component" value="Unassembled WGS sequence"/>
</dbReference>
<feature type="compositionally biased region" description="Low complexity" evidence="2">
    <location>
        <begin position="1"/>
        <end position="12"/>
    </location>
</feature>
<dbReference type="CDD" id="cd05157">
    <property type="entry name" value="ETNK_euk"/>
    <property type="match status" value="1"/>
</dbReference>
<keyword evidence="5" id="KW-1185">Reference proteome</keyword>
<sequence>MRSENGRSNSNHSRSRSRSKSKSKRPSLSSSRRNSAKSFLSLKSLDPNDGPSQFPYSFPTSPFLVASNAQAHGSIPPLDGLSLNSTVEIPTINANLDHTLPTEYFKQDLLSIIKNLGISKWHKLPSHISNDLQIKRMSGALTNAIYKVDPPPLQLLKNLDLHTYNYPSLLLRIYGPNIETIIDRDYELKTLVRLSKRHIGPRLFGCFTNGRIEQYLDNAITLTKQDIMNKKTSARIARRMKELHDGIRLSFKERQNGPSVWKNIKNWEILAGNLIKSNQLDELEIFRMSFSKFREIIQKYQEWLYARYPGTSLLESLVFCHNDTQYGNLLFTTPKSQILKSFENDVLPSSSSSVTTNFSNLSLENLKDIKPSQQEKSQDQNLVVIDFEYSGPNPPEYDIANHFCEWMQNYNHPTEPYKISEDDFPSLDEQLNLIYSYLIFQNPEFDRDLSVLEQKAKKLYNDCIAWRSSVSLLWALWAILQNGDKKEELKQGPNGETYHIIDNIGGDETAITSDEEEVIDGSDVDNFNYIKYAIDKIKVFLGDLIQLGIIEETQLTTSEGLKYLPTKMYKI</sequence>
<dbReference type="PANTHER" id="PTHR22603">
    <property type="entry name" value="CHOLINE/ETHANOALAMINE KINASE"/>
    <property type="match status" value="1"/>
</dbReference>
<dbReference type="GO" id="GO:0004103">
    <property type="term" value="F:choline kinase activity"/>
    <property type="evidence" value="ECO:0007669"/>
    <property type="project" value="TreeGrafter"/>
</dbReference>
<dbReference type="InterPro" id="IPR011009">
    <property type="entry name" value="Kinase-like_dom_sf"/>
</dbReference>
<dbReference type="SUPFAM" id="SSF56112">
    <property type="entry name" value="Protein kinase-like (PK-like)"/>
    <property type="match status" value="1"/>
</dbReference>
<dbReference type="AlphaFoldDB" id="A0A9P8PQ60"/>
<name>A0A9P8PQ60_9ASCO</name>
<protein>
    <recommendedName>
        <fullName evidence="3">Choline kinase N-terminal domain-containing protein</fullName>
    </recommendedName>
</protein>
<proteinExistence type="inferred from homology"/>
<dbReference type="PANTHER" id="PTHR22603:SF93">
    <property type="entry name" value="RE24176P"/>
    <property type="match status" value="1"/>
</dbReference>
<dbReference type="Gene3D" id="3.30.200.20">
    <property type="entry name" value="Phosphorylase Kinase, domain 1"/>
    <property type="match status" value="1"/>
</dbReference>
<reference evidence="4" key="1">
    <citation type="journal article" date="2021" name="Open Biol.">
        <title>Shared evolutionary footprints suggest mitochondrial oxidative damage underlies multiple complex I losses in fungi.</title>
        <authorList>
            <person name="Schikora-Tamarit M.A."/>
            <person name="Marcet-Houben M."/>
            <person name="Nosek J."/>
            <person name="Gabaldon T."/>
        </authorList>
    </citation>
    <scope>NUCLEOTIDE SEQUENCE</scope>
    <source>
        <strain evidence="4">CBS6341</strain>
    </source>
</reference>
<feature type="domain" description="Choline kinase N-terminal" evidence="3">
    <location>
        <begin position="83"/>
        <end position="129"/>
    </location>
</feature>
<gene>
    <name evidence="4" type="ORF">WICMUC_002145</name>
</gene>
<dbReference type="InterPro" id="IPR007521">
    <property type="entry name" value="Choline_kin_N"/>
</dbReference>
<dbReference type="Gene3D" id="3.90.1200.10">
    <property type="match status" value="1"/>
</dbReference>
<feature type="compositionally biased region" description="Low complexity" evidence="2">
    <location>
        <begin position="26"/>
        <end position="38"/>
    </location>
</feature>
<dbReference type="OrthoDB" id="10267235at2759"/>
<feature type="region of interest" description="Disordered" evidence="2">
    <location>
        <begin position="1"/>
        <end position="46"/>
    </location>
</feature>
<dbReference type="GO" id="GO:0006646">
    <property type="term" value="P:phosphatidylethanolamine biosynthetic process"/>
    <property type="evidence" value="ECO:0007669"/>
    <property type="project" value="TreeGrafter"/>
</dbReference>
<reference evidence="4" key="2">
    <citation type="submission" date="2021-01" db="EMBL/GenBank/DDBJ databases">
        <authorList>
            <person name="Schikora-Tamarit M.A."/>
        </authorList>
    </citation>
    <scope>NUCLEOTIDE SEQUENCE</scope>
    <source>
        <strain evidence="4">CBS6341</strain>
    </source>
</reference>
<dbReference type="GO" id="GO:0005737">
    <property type="term" value="C:cytoplasm"/>
    <property type="evidence" value="ECO:0007669"/>
    <property type="project" value="TreeGrafter"/>
</dbReference>
<feature type="compositionally biased region" description="Basic residues" evidence="2">
    <location>
        <begin position="13"/>
        <end position="25"/>
    </location>
</feature>
<evidence type="ECO:0000313" key="5">
    <source>
        <dbReference type="Proteomes" id="UP000769528"/>
    </source>
</evidence>
<comment type="similarity">
    <text evidence="1">Belongs to the choline/ethanolamine kinase family.</text>
</comment>
<dbReference type="Pfam" id="PF01633">
    <property type="entry name" value="Choline_kinase"/>
    <property type="match status" value="1"/>
</dbReference>
<comment type="caution">
    <text evidence="4">The sequence shown here is derived from an EMBL/GenBank/DDBJ whole genome shotgun (WGS) entry which is preliminary data.</text>
</comment>
<organism evidence="4 5">
    <name type="scientific">Wickerhamomyces mucosus</name>
    <dbReference type="NCBI Taxonomy" id="1378264"/>
    <lineage>
        <taxon>Eukaryota</taxon>
        <taxon>Fungi</taxon>
        <taxon>Dikarya</taxon>
        <taxon>Ascomycota</taxon>
        <taxon>Saccharomycotina</taxon>
        <taxon>Saccharomycetes</taxon>
        <taxon>Phaffomycetales</taxon>
        <taxon>Wickerhamomycetaceae</taxon>
        <taxon>Wickerhamomyces</taxon>
    </lineage>
</organism>
<accession>A0A9P8PQ60</accession>
<dbReference type="GO" id="GO:0004305">
    <property type="term" value="F:ethanolamine kinase activity"/>
    <property type="evidence" value="ECO:0007669"/>
    <property type="project" value="TreeGrafter"/>
</dbReference>